<name>A0A553WHW2_9SPHN</name>
<proteinExistence type="predicted"/>
<feature type="signal peptide" evidence="2">
    <location>
        <begin position="1"/>
        <end position="20"/>
    </location>
</feature>
<keyword evidence="1" id="KW-0802">TPR repeat</keyword>
<dbReference type="OrthoDB" id="92543at2"/>
<protein>
    <submittedName>
        <fullName evidence="3">Uncharacterized protein</fullName>
    </submittedName>
</protein>
<keyword evidence="2" id="KW-0732">Signal</keyword>
<comment type="caution">
    <text evidence="3">The sequence shown here is derived from an EMBL/GenBank/DDBJ whole genome shotgun (WGS) entry which is preliminary data.</text>
</comment>
<dbReference type="Proteomes" id="UP000320160">
    <property type="component" value="Unassembled WGS sequence"/>
</dbReference>
<reference evidence="3 4" key="1">
    <citation type="submission" date="2019-07" db="EMBL/GenBank/DDBJ databases">
        <authorList>
            <person name="Park M."/>
        </authorList>
    </citation>
    <scope>NUCLEOTIDE SEQUENCE [LARGE SCALE GENOMIC DNA]</scope>
    <source>
        <strain evidence="3 4">KCTC32445</strain>
    </source>
</reference>
<evidence type="ECO:0000256" key="1">
    <source>
        <dbReference type="PROSITE-ProRule" id="PRU00339"/>
    </source>
</evidence>
<dbReference type="Gene3D" id="1.25.40.10">
    <property type="entry name" value="Tetratricopeptide repeat domain"/>
    <property type="match status" value="1"/>
</dbReference>
<dbReference type="InterPro" id="IPR011990">
    <property type="entry name" value="TPR-like_helical_dom_sf"/>
</dbReference>
<organism evidence="3 4">
    <name type="scientific">Sphingorhabdus contaminans</name>
    <dbReference type="NCBI Taxonomy" id="1343899"/>
    <lineage>
        <taxon>Bacteria</taxon>
        <taxon>Pseudomonadati</taxon>
        <taxon>Pseudomonadota</taxon>
        <taxon>Alphaproteobacteria</taxon>
        <taxon>Sphingomonadales</taxon>
        <taxon>Sphingomonadaceae</taxon>
        <taxon>Sphingorhabdus</taxon>
    </lineage>
</organism>
<evidence type="ECO:0000313" key="3">
    <source>
        <dbReference type="EMBL" id="TSB04289.1"/>
    </source>
</evidence>
<dbReference type="PROSITE" id="PS50005">
    <property type="entry name" value="TPR"/>
    <property type="match status" value="1"/>
</dbReference>
<dbReference type="RefSeq" id="WP_143775161.1">
    <property type="nucleotide sequence ID" value="NZ_OZ260107.1"/>
</dbReference>
<dbReference type="SUPFAM" id="SSF48452">
    <property type="entry name" value="TPR-like"/>
    <property type="match status" value="1"/>
</dbReference>
<feature type="chain" id="PRO_5021712949" evidence="2">
    <location>
        <begin position="21"/>
        <end position="126"/>
    </location>
</feature>
<sequence length="126" mass="13305">MKTLFISALVLAGMSGVAHAQPAANGEVSYPKGSIGYDALIAGDNERAISQILSNERVSRHDPAKLINLGQAYARTGRIAEAADLFSTALQSREEVDLVLADGRVINSKEAARLALTGLQTKLASR</sequence>
<dbReference type="EMBL" id="VKKU01000001">
    <property type="protein sequence ID" value="TSB04289.1"/>
    <property type="molecule type" value="Genomic_DNA"/>
</dbReference>
<gene>
    <name evidence="3" type="ORF">FOM92_02310</name>
</gene>
<dbReference type="InterPro" id="IPR019734">
    <property type="entry name" value="TPR_rpt"/>
</dbReference>
<feature type="repeat" description="TPR" evidence="1">
    <location>
        <begin position="63"/>
        <end position="96"/>
    </location>
</feature>
<accession>A0A553WHW2</accession>
<keyword evidence="4" id="KW-1185">Reference proteome</keyword>
<evidence type="ECO:0000256" key="2">
    <source>
        <dbReference type="SAM" id="SignalP"/>
    </source>
</evidence>
<dbReference type="AlphaFoldDB" id="A0A553WHW2"/>
<evidence type="ECO:0000313" key="4">
    <source>
        <dbReference type="Proteomes" id="UP000320160"/>
    </source>
</evidence>